<comment type="caution">
    <text evidence="1">The sequence shown here is derived from an EMBL/GenBank/DDBJ whole genome shotgun (WGS) entry which is preliminary data.</text>
</comment>
<name>A0A0R2AJ97_9LACO</name>
<reference evidence="1 2" key="1">
    <citation type="journal article" date="2015" name="Genome Announc.">
        <title>Expanding the biotechnology potential of lactobacilli through comparative genomics of 213 strains and associated genera.</title>
        <authorList>
            <person name="Sun Z."/>
            <person name="Harris H.M."/>
            <person name="McCann A."/>
            <person name="Guo C."/>
            <person name="Argimon S."/>
            <person name="Zhang W."/>
            <person name="Yang X."/>
            <person name="Jeffery I.B."/>
            <person name="Cooney J.C."/>
            <person name="Kagawa T.F."/>
            <person name="Liu W."/>
            <person name="Song Y."/>
            <person name="Salvetti E."/>
            <person name="Wrobel A."/>
            <person name="Rasinkangas P."/>
            <person name="Parkhill J."/>
            <person name="Rea M.C."/>
            <person name="O'Sullivan O."/>
            <person name="Ritari J."/>
            <person name="Douillard F.P."/>
            <person name="Paul Ross R."/>
            <person name="Yang R."/>
            <person name="Briner A.E."/>
            <person name="Felis G.E."/>
            <person name="de Vos W.M."/>
            <person name="Barrangou R."/>
            <person name="Klaenhammer T.R."/>
            <person name="Caufield P.W."/>
            <person name="Cui Y."/>
            <person name="Zhang H."/>
            <person name="O'Toole P.W."/>
        </authorList>
    </citation>
    <scope>NUCLEOTIDE SEQUENCE [LARGE SCALE GENOMIC DNA]</scope>
    <source>
        <strain evidence="1 2">DSM 20509</strain>
    </source>
</reference>
<dbReference type="Pfam" id="PF12669">
    <property type="entry name" value="FeoB_associated"/>
    <property type="match status" value="1"/>
</dbReference>
<evidence type="ECO:0000313" key="2">
    <source>
        <dbReference type="Proteomes" id="UP000051008"/>
    </source>
</evidence>
<proteinExistence type="predicted"/>
<sequence length="52" mass="5792">MLATIILAILIFGYTGYVIYKRFIKKGASSCQDCQEVGCPLVDPAKLKRNLK</sequence>
<dbReference type="EMBL" id="AYYP01000047">
    <property type="protein sequence ID" value="KRM63926.1"/>
    <property type="molecule type" value="Genomic_DNA"/>
</dbReference>
<dbReference type="PATRIC" id="fig|1423718.3.peg.145"/>
<protein>
    <recommendedName>
        <fullName evidence="3">FeoB-associated Cys-rich membrane protein</fullName>
    </recommendedName>
</protein>
<evidence type="ECO:0000313" key="1">
    <source>
        <dbReference type="EMBL" id="KRM63926.1"/>
    </source>
</evidence>
<dbReference type="RefSeq" id="WP_082174247.1">
    <property type="nucleotide sequence ID" value="NZ_AYYP01000047.1"/>
</dbReference>
<accession>A0A0R2AJ97</accession>
<evidence type="ECO:0008006" key="3">
    <source>
        <dbReference type="Google" id="ProtNLM"/>
    </source>
</evidence>
<gene>
    <name evidence="1" type="ORF">FC14_GL000142</name>
</gene>
<dbReference type="OrthoDB" id="2309386at2"/>
<organism evidence="1 2">
    <name type="scientific">Ligilactobacillus agilis DSM 20509</name>
    <dbReference type="NCBI Taxonomy" id="1423718"/>
    <lineage>
        <taxon>Bacteria</taxon>
        <taxon>Bacillati</taxon>
        <taxon>Bacillota</taxon>
        <taxon>Bacilli</taxon>
        <taxon>Lactobacillales</taxon>
        <taxon>Lactobacillaceae</taxon>
        <taxon>Ligilactobacillus</taxon>
    </lineage>
</organism>
<dbReference type="GeneID" id="75137501"/>
<dbReference type="AlphaFoldDB" id="A0A0R2AJ97"/>
<keyword evidence="2" id="KW-1185">Reference proteome</keyword>
<dbReference type="Proteomes" id="UP000051008">
    <property type="component" value="Unassembled WGS sequence"/>
</dbReference>